<reference evidence="4 5" key="1">
    <citation type="submission" date="2019-11" db="EMBL/GenBank/DDBJ databases">
        <title>Venatorbacter sp. nov. a predator of Campylobacter and other Gram-negative bacteria.</title>
        <authorList>
            <person name="Saeedi A."/>
            <person name="Cummings N.J."/>
            <person name="Connerton I.F."/>
            <person name="Connerton P.L."/>
        </authorList>
    </citation>
    <scope>NUCLEOTIDE SEQUENCE [LARGE SCALE GENOMIC DNA]</scope>
    <source>
        <strain evidence="4">XL5</strain>
    </source>
</reference>
<organism evidence="4 5">
    <name type="scientific">Venatoribacter cucullus</name>
    <dbReference type="NCBI Taxonomy" id="2661630"/>
    <lineage>
        <taxon>Bacteria</taxon>
        <taxon>Pseudomonadati</taxon>
        <taxon>Pseudomonadota</taxon>
        <taxon>Gammaproteobacteria</taxon>
        <taxon>Oceanospirillales</taxon>
        <taxon>Oceanospirillaceae</taxon>
        <taxon>Venatoribacter</taxon>
    </lineage>
</organism>
<dbReference type="GO" id="GO:0046872">
    <property type="term" value="F:metal ion binding"/>
    <property type="evidence" value="ECO:0007669"/>
    <property type="project" value="UniProtKB-KW"/>
</dbReference>
<dbReference type="SUPFAM" id="SSF69318">
    <property type="entry name" value="Integrin alpha N-terminal domain"/>
    <property type="match status" value="1"/>
</dbReference>
<name>A0A9X7UYE2_9GAMM</name>
<gene>
    <name evidence="4" type="ORF">GJQ55_02455</name>
</gene>
<dbReference type="InterPro" id="IPR002035">
    <property type="entry name" value="VWF_A"/>
</dbReference>
<dbReference type="Pfam" id="PF05567">
    <property type="entry name" value="T4P_PilY1"/>
    <property type="match status" value="1"/>
</dbReference>
<dbReference type="AlphaFoldDB" id="A0A9X7UYE2"/>
<evidence type="ECO:0000313" key="5">
    <source>
        <dbReference type="Proteomes" id="UP000596074"/>
    </source>
</evidence>
<feature type="domain" description="VWFA" evidence="3">
    <location>
        <begin position="70"/>
        <end position="407"/>
    </location>
</feature>
<evidence type="ECO:0000259" key="3">
    <source>
        <dbReference type="PROSITE" id="PS50234"/>
    </source>
</evidence>
<keyword evidence="1" id="KW-0479">Metal-binding</keyword>
<dbReference type="Gene3D" id="3.40.50.410">
    <property type="entry name" value="von Willebrand factor, type A domain"/>
    <property type="match status" value="1"/>
</dbReference>
<dbReference type="CDD" id="cd00198">
    <property type="entry name" value="vWFA"/>
    <property type="match status" value="1"/>
</dbReference>
<proteinExistence type="predicted"/>
<dbReference type="PROSITE" id="PS50234">
    <property type="entry name" value="VWFA"/>
    <property type="match status" value="1"/>
</dbReference>
<evidence type="ECO:0000313" key="4">
    <source>
        <dbReference type="EMBL" id="QQD23411.1"/>
    </source>
</evidence>
<dbReference type="EMBL" id="CP046056">
    <property type="protein sequence ID" value="QQD23411.1"/>
    <property type="molecule type" value="Genomic_DNA"/>
</dbReference>
<protein>
    <submittedName>
        <fullName evidence="4">VWA domain-containing protein</fullName>
    </submittedName>
</protein>
<evidence type="ECO:0000256" key="2">
    <source>
        <dbReference type="ARBA" id="ARBA00022837"/>
    </source>
</evidence>
<dbReference type="InterPro" id="IPR036465">
    <property type="entry name" value="vWFA_dom_sf"/>
</dbReference>
<accession>A0A9X7UYE2</accession>
<dbReference type="InterPro" id="IPR008707">
    <property type="entry name" value="B-propeller_PilY1"/>
</dbReference>
<dbReference type="InterPro" id="IPR028994">
    <property type="entry name" value="Integrin_alpha_N"/>
</dbReference>
<dbReference type="SUPFAM" id="SSF53300">
    <property type="entry name" value="vWA-like"/>
    <property type="match status" value="1"/>
</dbReference>
<keyword evidence="5" id="KW-1185">Reference proteome</keyword>
<dbReference type="KEGG" id="vcw:GJQ55_02455"/>
<dbReference type="Proteomes" id="UP000596074">
    <property type="component" value="Chromosome"/>
</dbReference>
<sequence>MNRKLVCAGLFLASATNKTQRILIFIAGTEENSMKLYWLTLIAYGLFTSQFVYADDTEIYRNTENRINPNVIFLIDTSGSMAYRAASNARPSGSEKTRLDIVKNAAKSAIQKLDTSLPINISVMRFDESYAASSNPKGGFVLQPFTATDSASNKNLLQTQIDTMTLESIGGGTPITESMVEAWRYIAGKRAINGAPVVAPNVCVKYEGSSRNRYCVEYGPGELDAIATTTSGSVSYYKRNPGPNRIGSHADSLKKNGSYYDYISPVEATCQKNHIVLFTDGDASVDTGENDTIKDLIKGMSMPSGYSTNCSGDGGCVVQFSHWLQQTDHFNDADITGQTGSEIKQVINVHTVGGFGAISSTGKKMLNDMAKYGHPQNSDHLNTDGSSKHYYSASDEDALTKALLEVFGGIASTAGNFAAPAVAVNSFNSLEHRDELYYSVFQPSESPGWSGNIKRYRMNSAGDILDANGNPAVNPDTGFFKDSAKSFWSAEVDGGIVTKGGIANMLSGVRRVYTNVANSKTIIQDANRIRETNDAITKVLLDDFMPMGTTMSDTDRTNALKWGRGLDPASGQPRKTLADPLHGTPLLVTYREGTAIKDVLYAGTNSGYIHAFDPQKDNAQELWAFMPKEMLPNLAVYQSGLSRLVKTYGIDGPMSVYHKDTNKDRIIDSGETAYLTAGMRRGGSHYYLLDISSRNNPTLEAQISAGNAGFEELGQTWSRMMSANVHWNGRKIPVFFFGGGYDPVEDTKTTRGNTATKGNAVYMVTADSSVTGKPFDLLWKATGRTGNLKGITNTDMKSGFAGDLSLVDNDGDGTVDLVYGADVGGRIWRFDINKDNTGANSFATGGMLADFNNDTVAGNIRFYTQPDISYTEYGKIEIEDANNPGTFILQTLGRYQIVIGSGFRAGPLSTTVNDKIFVINDYDTEKAPVAGYNTLKITDLADYQSFATTTPAKRTNGFYYDLPDDGEKVLSTTMTVNDVIYVPTFRPSDANIEFGCEPDTGQARLIVLKPASDPYTTERIELTKDLKQGGIVPKPVLIFPPTDPDNPGPVKPIIAIGTETTPPEGDFDAFQKTYWRQN</sequence>
<keyword evidence="2" id="KW-0106">Calcium</keyword>
<evidence type="ECO:0000256" key="1">
    <source>
        <dbReference type="ARBA" id="ARBA00022723"/>
    </source>
</evidence>